<feature type="domain" description="RING-type" evidence="5">
    <location>
        <begin position="17"/>
        <end position="60"/>
    </location>
</feature>
<evidence type="ECO:0000259" key="5">
    <source>
        <dbReference type="PROSITE" id="PS50089"/>
    </source>
</evidence>
<keyword evidence="3" id="KW-0862">Zinc</keyword>
<dbReference type="Proteomes" id="UP000694620">
    <property type="component" value="Chromosome 17"/>
</dbReference>
<reference evidence="7" key="3">
    <citation type="submission" date="2025-09" db="UniProtKB">
        <authorList>
            <consortium name="Ensembl"/>
        </authorList>
    </citation>
    <scope>IDENTIFICATION</scope>
</reference>
<evidence type="ECO:0000256" key="4">
    <source>
        <dbReference type="PROSITE-ProRule" id="PRU00175"/>
    </source>
</evidence>
<dbReference type="InterPro" id="IPR043136">
    <property type="entry name" value="B30.2/SPRY_sf"/>
</dbReference>
<dbReference type="Pfam" id="PF13445">
    <property type="entry name" value="zf-RING_UBOX"/>
    <property type="match status" value="1"/>
</dbReference>
<name>A0A8C4TCM6_ERPCA</name>
<dbReference type="AlphaFoldDB" id="A0A8C4TCM6"/>
<dbReference type="InterPro" id="IPR001841">
    <property type="entry name" value="Znf_RING"/>
</dbReference>
<dbReference type="InterPro" id="IPR006574">
    <property type="entry name" value="PRY"/>
</dbReference>
<dbReference type="PROSITE" id="PS50089">
    <property type="entry name" value="ZF_RING_2"/>
    <property type="match status" value="1"/>
</dbReference>
<evidence type="ECO:0000313" key="7">
    <source>
        <dbReference type="Ensembl" id="ENSECRP00000029605.1"/>
    </source>
</evidence>
<keyword evidence="1" id="KW-0479">Metal-binding</keyword>
<dbReference type="Ensembl" id="ENSECRT00000030234.1">
    <property type="protein sequence ID" value="ENSECRP00000029605.1"/>
    <property type="gene ID" value="ENSECRG00000019394.1"/>
</dbReference>
<evidence type="ECO:0000256" key="2">
    <source>
        <dbReference type="ARBA" id="ARBA00022771"/>
    </source>
</evidence>
<dbReference type="Gene3D" id="3.30.160.60">
    <property type="entry name" value="Classic Zinc Finger"/>
    <property type="match status" value="1"/>
</dbReference>
<evidence type="ECO:0000256" key="1">
    <source>
        <dbReference type="ARBA" id="ARBA00022723"/>
    </source>
</evidence>
<evidence type="ECO:0000313" key="8">
    <source>
        <dbReference type="Proteomes" id="UP000694620"/>
    </source>
</evidence>
<dbReference type="SMART" id="SM00589">
    <property type="entry name" value="PRY"/>
    <property type="match status" value="1"/>
</dbReference>
<dbReference type="InterPro" id="IPR027370">
    <property type="entry name" value="Znf-RING_euk"/>
</dbReference>
<dbReference type="Gene3D" id="3.30.40.10">
    <property type="entry name" value="Zinc/RING finger domain, C3HC4 (zinc finger)"/>
    <property type="match status" value="1"/>
</dbReference>
<dbReference type="InterPro" id="IPR001870">
    <property type="entry name" value="B30.2/SPRY"/>
</dbReference>
<organism evidence="7 8">
    <name type="scientific">Erpetoichthys calabaricus</name>
    <name type="common">Rope fish</name>
    <name type="synonym">Calamoichthys calabaricus</name>
    <dbReference type="NCBI Taxonomy" id="27687"/>
    <lineage>
        <taxon>Eukaryota</taxon>
        <taxon>Metazoa</taxon>
        <taxon>Chordata</taxon>
        <taxon>Craniata</taxon>
        <taxon>Vertebrata</taxon>
        <taxon>Euteleostomi</taxon>
        <taxon>Actinopterygii</taxon>
        <taxon>Polypteriformes</taxon>
        <taxon>Polypteridae</taxon>
        <taxon>Erpetoichthys</taxon>
    </lineage>
</organism>
<dbReference type="Gene3D" id="2.60.120.920">
    <property type="match status" value="1"/>
</dbReference>
<dbReference type="SUPFAM" id="SSF49899">
    <property type="entry name" value="Concanavalin A-like lectins/glucanases"/>
    <property type="match status" value="1"/>
</dbReference>
<reference evidence="7" key="1">
    <citation type="submission" date="2021-06" db="EMBL/GenBank/DDBJ databases">
        <authorList>
            <consortium name="Wellcome Sanger Institute Data Sharing"/>
        </authorList>
    </citation>
    <scope>NUCLEOTIDE SEQUENCE [LARGE SCALE GENOMIC DNA]</scope>
</reference>
<feature type="domain" description="B30.2/SPRY" evidence="6">
    <location>
        <begin position="287"/>
        <end position="488"/>
    </location>
</feature>
<dbReference type="InterPro" id="IPR003879">
    <property type="entry name" value="Butyrophylin_SPRY"/>
</dbReference>
<gene>
    <name evidence="7" type="primary">LOC114667460</name>
</gene>
<sequence length="521" mass="58538">RVPGPSVGPSMMAELLCSICLDVYHEPVLLGCGHNFCYECLSRLWDSHTNGKSFSCPECRVEYQERPAPQKNLKLSSIIERYRANRTPHHCSDGCPHHGQPWKYYSRQKSCCLCESCLMEGGHKAGPGLQPLDEALARRKAALQEETARLRRSQVALSSSLGWLQEAQAKLRADRSRLREQVLGLFADIRNLVAEEEKSVLAAIDREERLEAARLEERVQDLEGKQWAVTKALQKAVSAATLTLDEDAPTVMGTLQTALEQLLAANVRVNPCTVHRRELDRGTISQTGKEVASFMRRVGQSITSSQLTLDVNTAHRNLLLSRDLQAAEWTEKCQPYPPRPERFKLQPQVLCTQGFTTGSHFWDVELTGTKRWEVGATCKGPGNTWVDSCISWVLRWDGRQLQAFQGSTRYSCQAQSQAMTAPFKLRVRLECERKTISFYEIGSEAGQWEGDGQVLHVFNIRLCGPVHPGFYLDHASSLGEWSHPPEPARGGQDQLMGRWATGLSGKHLWLVSTGWEFLRKS</sequence>
<evidence type="ECO:0000256" key="3">
    <source>
        <dbReference type="ARBA" id="ARBA00022833"/>
    </source>
</evidence>
<dbReference type="GO" id="GO:0005737">
    <property type="term" value="C:cytoplasm"/>
    <property type="evidence" value="ECO:0007669"/>
    <property type="project" value="UniProtKB-ARBA"/>
</dbReference>
<evidence type="ECO:0000259" key="6">
    <source>
        <dbReference type="PROSITE" id="PS50188"/>
    </source>
</evidence>
<reference evidence="7" key="2">
    <citation type="submission" date="2025-08" db="UniProtKB">
        <authorList>
            <consortium name="Ensembl"/>
        </authorList>
    </citation>
    <scope>IDENTIFICATION</scope>
</reference>
<dbReference type="PRINTS" id="PR01407">
    <property type="entry name" value="BUTYPHLNCDUF"/>
</dbReference>
<dbReference type="Pfam" id="PF13765">
    <property type="entry name" value="PRY"/>
    <property type="match status" value="1"/>
</dbReference>
<dbReference type="SUPFAM" id="SSF57845">
    <property type="entry name" value="B-box zinc-binding domain"/>
    <property type="match status" value="1"/>
</dbReference>
<dbReference type="InterPro" id="IPR051051">
    <property type="entry name" value="E3_ubiq-ligase_TRIM/RNF"/>
</dbReference>
<dbReference type="PANTHER" id="PTHR25465:SF41">
    <property type="entry name" value="E3 UBIQUITIN-PROTEIN LIGASE RNF135"/>
    <property type="match status" value="1"/>
</dbReference>
<dbReference type="GO" id="GO:0008270">
    <property type="term" value="F:zinc ion binding"/>
    <property type="evidence" value="ECO:0007669"/>
    <property type="project" value="UniProtKB-KW"/>
</dbReference>
<dbReference type="PROSITE" id="PS00518">
    <property type="entry name" value="ZF_RING_1"/>
    <property type="match status" value="1"/>
</dbReference>
<keyword evidence="8" id="KW-1185">Reference proteome</keyword>
<dbReference type="GeneTree" id="ENSGT01030000234583"/>
<dbReference type="InterPro" id="IPR013320">
    <property type="entry name" value="ConA-like_dom_sf"/>
</dbReference>
<dbReference type="SMART" id="SM00184">
    <property type="entry name" value="RING"/>
    <property type="match status" value="1"/>
</dbReference>
<proteinExistence type="predicted"/>
<accession>A0A8C4TCM6</accession>
<dbReference type="InterPro" id="IPR017907">
    <property type="entry name" value="Znf_RING_CS"/>
</dbReference>
<dbReference type="InterPro" id="IPR013083">
    <property type="entry name" value="Znf_RING/FYVE/PHD"/>
</dbReference>
<dbReference type="PANTHER" id="PTHR25465">
    <property type="entry name" value="B-BOX DOMAIN CONTAINING"/>
    <property type="match status" value="1"/>
</dbReference>
<dbReference type="PROSITE" id="PS50188">
    <property type="entry name" value="B302_SPRY"/>
    <property type="match status" value="1"/>
</dbReference>
<keyword evidence="2 4" id="KW-0863">Zinc-finger</keyword>
<protein>
    <submittedName>
        <fullName evidence="7">E3 ubiquitin-protein ligase TRIM11-like</fullName>
    </submittedName>
</protein>
<dbReference type="SUPFAM" id="SSF57850">
    <property type="entry name" value="RING/U-box"/>
    <property type="match status" value="1"/>
</dbReference>